<keyword evidence="1" id="KW-0812">Transmembrane</keyword>
<dbReference type="Pfam" id="PF26585">
    <property type="entry name" value="STX17_N"/>
    <property type="match status" value="1"/>
</dbReference>
<proteinExistence type="predicted"/>
<dbReference type="AlphaFoldDB" id="A0A6P7TQD9"/>
<dbReference type="KEGG" id="osn:115227180"/>
<feature type="transmembrane region" description="Helical" evidence="1">
    <location>
        <begin position="172"/>
        <end position="197"/>
    </location>
</feature>
<evidence type="ECO:0000313" key="4">
    <source>
        <dbReference type="RefSeq" id="XP_029653953.1"/>
    </source>
</evidence>
<evidence type="ECO:0000313" key="3">
    <source>
        <dbReference type="Proteomes" id="UP000515154"/>
    </source>
</evidence>
<feature type="domain" description="STX17-like N-terminal" evidence="2">
    <location>
        <begin position="9"/>
        <end position="105"/>
    </location>
</feature>
<sequence>MNCQGMDFVKVPLQRFTTAVNSDMCQINRQVERIRRLENNEDSDEYHWEINNFNQRISHLRICILEIEKCRMKLHSETEIEQFDKIVNPLTIEAVDCLNKFTVFLKKRSHEDYDFEVFEESTQKLKNMLISVNQTFKTSHDNLQNIQCQFNEAEFNSKIEDSTFKKTKMNKLALISSLAGGAVGAIIGGPVGCVLGFKFGLIAGTSSVSDMVSEFLQSMLTKEDPRADLAEFIVFIELQKSLLEVKQRLNHVHKQLSVK</sequence>
<accession>A0A6P7TQD9</accession>
<evidence type="ECO:0000259" key="2">
    <source>
        <dbReference type="Pfam" id="PF26585"/>
    </source>
</evidence>
<organism evidence="3 4">
    <name type="scientific">Octopus sinensis</name>
    <name type="common">East Asian common octopus</name>
    <dbReference type="NCBI Taxonomy" id="2607531"/>
    <lineage>
        <taxon>Eukaryota</taxon>
        <taxon>Metazoa</taxon>
        <taxon>Spiralia</taxon>
        <taxon>Lophotrochozoa</taxon>
        <taxon>Mollusca</taxon>
        <taxon>Cephalopoda</taxon>
        <taxon>Coleoidea</taxon>
        <taxon>Octopodiformes</taxon>
        <taxon>Octopoda</taxon>
        <taxon>Incirrata</taxon>
        <taxon>Octopodidae</taxon>
        <taxon>Octopus</taxon>
    </lineage>
</organism>
<name>A0A6P7TQD9_9MOLL</name>
<dbReference type="RefSeq" id="XP_029653953.1">
    <property type="nucleotide sequence ID" value="XM_029798093.1"/>
</dbReference>
<keyword evidence="1" id="KW-1133">Transmembrane helix</keyword>
<reference evidence="4" key="1">
    <citation type="submission" date="2025-08" db="UniProtKB">
        <authorList>
            <consortium name="RefSeq"/>
        </authorList>
    </citation>
    <scope>IDENTIFICATION</scope>
</reference>
<keyword evidence="3" id="KW-1185">Reference proteome</keyword>
<gene>
    <name evidence="4" type="primary">LOC115227180</name>
</gene>
<protein>
    <submittedName>
        <fullName evidence="4">Uncharacterized protein LOC115227180</fullName>
    </submittedName>
</protein>
<keyword evidence="1" id="KW-0472">Membrane</keyword>
<dbReference type="InterPro" id="IPR059001">
    <property type="entry name" value="STX17_N"/>
</dbReference>
<dbReference type="Proteomes" id="UP000515154">
    <property type="component" value="Unplaced"/>
</dbReference>
<evidence type="ECO:0000256" key="1">
    <source>
        <dbReference type="SAM" id="Phobius"/>
    </source>
</evidence>